<dbReference type="RefSeq" id="WP_015204639.1">
    <property type="nucleotide sequence ID" value="NC_019753.1"/>
</dbReference>
<evidence type="ECO:0000259" key="1">
    <source>
        <dbReference type="Pfam" id="PF20411"/>
    </source>
</evidence>
<dbReference type="Pfam" id="PF20411">
    <property type="entry name" value="DUF6697"/>
    <property type="match status" value="1"/>
</dbReference>
<dbReference type="EMBL" id="CP003620">
    <property type="protein sequence ID" value="AFZ14538.1"/>
    <property type="molecule type" value="Genomic_DNA"/>
</dbReference>
<organism evidence="2 3">
    <name type="scientific">Crinalium epipsammum PCC 9333</name>
    <dbReference type="NCBI Taxonomy" id="1173022"/>
    <lineage>
        <taxon>Bacteria</taxon>
        <taxon>Bacillati</taxon>
        <taxon>Cyanobacteriota</taxon>
        <taxon>Cyanophyceae</taxon>
        <taxon>Gomontiellales</taxon>
        <taxon>Gomontiellaceae</taxon>
        <taxon>Crinalium</taxon>
    </lineage>
</organism>
<sequence>MSIINLDKPASEITFEIGKPYTREQIHQVLGGDKSSYLPQRHKKIVCGCFNLERNPQAPEIILIENKTKVIEKAQLLLSQNEAIPVFVKRLSSNWVYQGYYHVQNYSQNQEEIAQMQAFSFRDNIIAVLHLQKTS</sequence>
<evidence type="ECO:0000313" key="2">
    <source>
        <dbReference type="EMBL" id="AFZ14538.1"/>
    </source>
</evidence>
<evidence type="ECO:0000313" key="3">
    <source>
        <dbReference type="Proteomes" id="UP000010472"/>
    </source>
</evidence>
<keyword evidence="3" id="KW-1185">Reference proteome</keyword>
<name>K9W2I1_9CYAN</name>
<protein>
    <recommendedName>
        <fullName evidence="1">DUF6697 domain-containing protein</fullName>
    </recommendedName>
</protein>
<dbReference type="OrthoDB" id="8592994at2"/>
<dbReference type="HOGENOM" id="CLU_160657_0_0_3"/>
<dbReference type="InterPro" id="IPR046520">
    <property type="entry name" value="DUF6697"/>
</dbReference>
<feature type="domain" description="DUF6697" evidence="1">
    <location>
        <begin position="21"/>
        <end position="116"/>
    </location>
</feature>
<gene>
    <name evidence="2" type="ORF">Cri9333_3726</name>
</gene>
<dbReference type="Proteomes" id="UP000010472">
    <property type="component" value="Chromosome"/>
</dbReference>
<dbReference type="AlphaFoldDB" id="K9W2I1"/>
<dbReference type="KEGG" id="cep:Cri9333_3726"/>
<dbReference type="STRING" id="1173022.Cri9333_3726"/>
<proteinExistence type="predicted"/>
<reference evidence="2 3" key="1">
    <citation type="submission" date="2012-06" db="EMBL/GenBank/DDBJ databases">
        <title>Finished chromosome of genome of Crinalium epipsammum PCC 9333.</title>
        <authorList>
            <consortium name="US DOE Joint Genome Institute"/>
            <person name="Gugger M."/>
            <person name="Coursin T."/>
            <person name="Rippka R."/>
            <person name="Tandeau De Marsac N."/>
            <person name="Huntemann M."/>
            <person name="Wei C.-L."/>
            <person name="Han J."/>
            <person name="Detter J.C."/>
            <person name="Han C."/>
            <person name="Tapia R."/>
            <person name="Davenport K."/>
            <person name="Daligault H."/>
            <person name="Erkkila T."/>
            <person name="Gu W."/>
            <person name="Munk A.C.C."/>
            <person name="Teshima H."/>
            <person name="Xu Y."/>
            <person name="Chain P."/>
            <person name="Chen A."/>
            <person name="Krypides N."/>
            <person name="Mavromatis K."/>
            <person name="Markowitz V."/>
            <person name="Szeto E."/>
            <person name="Ivanova N."/>
            <person name="Mikhailova N."/>
            <person name="Ovchinnikova G."/>
            <person name="Pagani I."/>
            <person name="Pati A."/>
            <person name="Goodwin L."/>
            <person name="Peters L."/>
            <person name="Pitluck S."/>
            <person name="Woyke T."/>
            <person name="Kerfeld C."/>
        </authorList>
    </citation>
    <scope>NUCLEOTIDE SEQUENCE [LARGE SCALE GENOMIC DNA]</scope>
    <source>
        <strain evidence="2 3">PCC 9333</strain>
    </source>
</reference>
<accession>K9W2I1</accession>
<dbReference type="eggNOG" id="ENOG503305W">
    <property type="taxonomic scope" value="Bacteria"/>
</dbReference>